<dbReference type="InterPro" id="IPR052728">
    <property type="entry name" value="O2_lipid_transport_reg"/>
</dbReference>
<feature type="transmembrane region" description="Helical" evidence="2">
    <location>
        <begin position="521"/>
        <end position="546"/>
    </location>
</feature>
<feature type="compositionally biased region" description="Polar residues" evidence="1">
    <location>
        <begin position="1145"/>
        <end position="1155"/>
    </location>
</feature>
<dbReference type="InterPro" id="IPR002656">
    <property type="entry name" value="Acyl_transf_3_dom"/>
</dbReference>
<feature type="transmembrane region" description="Helical" evidence="2">
    <location>
        <begin position="203"/>
        <end position="225"/>
    </location>
</feature>
<keyword evidence="2" id="KW-1133">Transmembrane helix</keyword>
<protein>
    <recommendedName>
        <fullName evidence="3">Acyltransferase 3 domain-containing protein</fullName>
    </recommendedName>
</protein>
<name>A0A182N868_9DIPT</name>
<dbReference type="PANTHER" id="PTHR11161">
    <property type="entry name" value="O-ACYLTRANSFERASE"/>
    <property type="match status" value="1"/>
</dbReference>
<feature type="transmembrane region" description="Helical" evidence="2">
    <location>
        <begin position="297"/>
        <end position="317"/>
    </location>
</feature>
<evidence type="ECO:0000256" key="1">
    <source>
        <dbReference type="SAM" id="MobiDB-lite"/>
    </source>
</evidence>
<organism evidence="4 5">
    <name type="scientific">Anopheles dirus</name>
    <dbReference type="NCBI Taxonomy" id="7168"/>
    <lineage>
        <taxon>Eukaryota</taxon>
        <taxon>Metazoa</taxon>
        <taxon>Ecdysozoa</taxon>
        <taxon>Arthropoda</taxon>
        <taxon>Hexapoda</taxon>
        <taxon>Insecta</taxon>
        <taxon>Pterygota</taxon>
        <taxon>Neoptera</taxon>
        <taxon>Endopterygota</taxon>
        <taxon>Diptera</taxon>
        <taxon>Nematocera</taxon>
        <taxon>Culicoidea</taxon>
        <taxon>Culicidae</taxon>
        <taxon>Anophelinae</taxon>
        <taxon>Anopheles</taxon>
    </lineage>
</organism>
<dbReference type="AlphaFoldDB" id="A0A182N868"/>
<dbReference type="PANTHER" id="PTHR11161:SF22">
    <property type="entry name" value="ACYLTRANSFERASE 3 DOMAIN-CONTAINING PROTEIN-RELATED"/>
    <property type="match status" value="1"/>
</dbReference>
<feature type="transmembrane region" description="Helical" evidence="2">
    <location>
        <begin position="957"/>
        <end position="980"/>
    </location>
</feature>
<feature type="transmembrane region" description="Helical" evidence="2">
    <location>
        <begin position="122"/>
        <end position="140"/>
    </location>
</feature>
<feature type="transmembrane region" description="Helical" evidence="2">
    <location>
        <begin position="879"/>
        <end position="899"/>
    </location>
</feature>
<feature type="transmembrane region" description="Helical" evidence="2">
    <location>
        <begin position="388"/>
        <end position="411"/>
    </location>
</feature>
<feature type="transmembrane region" description="Helical" evidence="2">
    <location>
        <begin position="927"/>
        <end position="945"/>
    </location>
</feature>
<feature type="transmembrane region" description="Helical" evidence="2">
    <location>
        <begin position="423"/>
        <end position="443"/>
    </location>
</feature>
<dbReference type="VEuPathDB" id="VectorBase:ADIR003842"/>
<proteinExistence type="predicted"/>
<keyword evidence="5" id="KW-1185">Reference proteome</keyword>
<feature type="transmembrane region" description="Helical" evidence="2">
    <location>
        <begin position="1079"/>
        <end position="1100"/>
    </location>
</feature>
<feature type="transmembrane region" description="Helical" evidence="2">
    <location>
        <begin position="356"/>
        <end position="376"/>
    </location>
</feature>
<evidence type="ECO:0000259" key="3">
    <source>
        <dbReference type="Pfam" id="PF01757"/>
    </source>
</evidence>
<dbReference type="Pfam" id="PF01757">
    <property type="entry name" value="Acyl_transf_3"/>
    <property type="match status" value="1"/>
</dbReference>
<reference evidence="5" key="1">
    <citation type="submission" date="2013-03" db="EMBL/GenBank/DDBJ databases">
        <title>The Genome Sequence of Anopheles dirus WRAIR2.</title>
        <authorList>
            <consortium name="The Broad Institute Genomics Platform"/>
            <person name="Neafsey D.E."/>
            <person name="Walton C."/>
            <person name="Walker B."/>
            <person name="Young S.K."/>
            <person name="Zeng Q."/>
            <person name="Gargeya S."/>
            <person name="Fitzgerald M."/>
            <person name="Haas B."/>
            <person name="Abouelleil A."/>
            <person name="Allen A.W."/>
            <person name="Alvarado L."/>
            <person name="Arachchi H.M."/>
            <person name="Berlin A.M."/>
            <person name="Chapman S.B."/>
            <person name="Gainer-Dewar J."/>
            <person name="Goldberg J."/>
            <person name="Griggs A."/>
            <person name="Gujja S."/>
            <person name="Hansen M."/>
            <person name="Howarth C."/>
            <person name="Imamovic A."/>
            <person name="Ireland A."/>
            <person name="Larimer J."/>
            <person name="McCowan C."/>
            <person name="Murphy C."/>
            <person name="Pearson M."/>
            <person name="Poon T.W."/>
            <person name="Priest M."/>
            <person name="Roberts A."/>
            <person name="Saif S."/>
            <person name="Shea T."/>
            <person name="Sisk P."/>
            <person name="Sykes S."/>
            <person name="Wortman J."/>
            <person name="Nusbaum C."/>
            <person name="Birren B."/>
        </authorList>
    </citation>
    <scope>NUCLEOTIDE SEQUENCE [LARGE SCALE GENOMIC DNA]</scope>
    <source>
        <strain evidence="5">WRAIR2</strain>
    </source>
</reference>
<feature type="compositionally biased region" description="Basic and acidic residues" evidence="1">
    <location>
        <begin position="1134"/>
        <end position="1143"/>
    </location>
</feature>
<feature type="transmembrane region" description="Helical" evidence="2">
    <location>
        <begin position="160"/>
        <end position="182"/>
    </location>
</feature>
<feature type="region of interest" description="Disordered" evidence="1">
    <location>
        <begin position="1134"/>
        <end position="1155"/>
    </location>
</feature>
<feature type="transmembrane region" description="Helical" evidence="2">
    <location>
        <begin position="455"/>
        <end position="480"/>
    </location>
</feature>
<sequence length="1155" mass="134050">MPRVFKYDDYDICLNDNPTIPSVYCVVKAVIRPDNTSDVWALIEHWLEIAFIVVALSIAGIVFGSSMYDFRCKTSHGLDHYKQDLPGVKQMYLVSFSIIRNWYRITSRGDDQLSHDLRYIHTIRMIVFMGVTLGHVVFYAQPRTALTIENRYNDFATMIIINGTQIVTTFFAISAMLLVLFFMQKVEETKKKVGIAEIFIISVARYVRLTPVYAFVMLFEATWIVRLGDGPLWKKGFETGRSYCRDNWWANMLYINNYYKVDEPCMLHTWYLAADFHLFVYGLILCALISRFPKIRNVLIGTMLFVSYIATSIIIYVKEYDAIPIFAPEQIRYFFWYWGVYKDAYVPTHMYLLVKVSWFGSLLFIPALFAAGYIFYHYQFATPSIWMALLFPVIRLLYSAIIFFGGVGLSFRFVKLLTRLCDIPFHTIIGRLTYSAYLCHLCLIKMSLFNTRSFFRYGLIDIGAIWAASLSLSYLVAWVLCLVLESPFIALQRQLFKGHGRPRNSSENSSSGGDNTADTSYYVIMVSIMKVLTVFVCGVLCCTELVHCAEQFNMSQYKLMPRVFHFDDYDECLRDDPSVPDVYCMVKAVVEPNASSAVWNVVAEFSSNWKQNLNHAHLDRGLCLSGCVRMLAELERNNVTEQELRSLVVPKFTIDFPYILKNGTFRDVDTYRRQYSELFAKCINYELLQKHGLRAYTEIEYCDSNRESYPIDNLEIAFLVVLATLLLVVAFSSWYDYRCKQDHGLAHYQTELTTKAAMVLVSFSIIRNWYRLTSRGDDFLSRSIRYVHAVRFMIFMMINMGHNILYAQPRTAMVIEKGFETGRTYCRKNWWVNLLYINNYYATDEPCMQHTWYLAADFHMFVYGLVVCAVVLRYPKYRTYILSFLLLVWSMVAAIIVYVNEYEAVTVLPPEFFFWYWDMYRGTYLPTHMYLVNYTAAIMGSFYMLHLQRKNFKTPKMFSLLWLLGVLAIPGSFAAGYFIYGNLFETPAVWMALVFPLGRILYTALMFLLTVGFIFRASKPVLRLLNIHLFGILGRLTYCAYLCHFFITRAASFGTRRLANLDVFEMNTSSWSTLVMSYVFGWLLCLMLESPFIALQKILFESLHGKRRSNMDGNEHFQGNLPQTTASFLGSDAPHDKAPKADVESYSSTTEQLRL</sequence>
<feature type="transmembrane region" description="Helical" evidence="2">
    <location>
        <begin position="716"/>
        <end position="735"/>
    </location>
</feature>
<evidence type="ECO:0000313" key="4">
    <source>
        <dbReference type="EnsemblMetazoa" id="ADIR003842-PA"/>
    </source>
</evidence>
<feature type="domain" description="Acyltransferase 3" evidence="3">
    <location>
        <begin position="118"/>
        <end position="480"/>
    </location>
</feature>
<feature type="transmembrane region" description="Helical" evidence="2">
    <location>
        <begin position="755"/>
        <end position="772"/>
    </location>
</feature>
<dbReference type="Proteomes" id="UP000075884">
    <property type="component" value="Unassembled WGS sequence"/>
</dbReference>
<keyword evidence="2" id="KW-0812">Transmembrane</keyword>
<dbReference type="GO" id="GO:0016747">
    <property type="term" value="F:acyltransferase activity, transferring groups other than amino-acyl groups"/>
    <property type="evidence" value="ECO:0007669"/>
    <property type="project" value="InterPro"/>
</dbReference>
<evidence type="ECO:0000256" key="2">
    <source>
        <dbReference type="SAM" id="Phobius"/>
    </source>
</evidence>
<feature type="transmembrane region" description="Helical" evidence="2">
    <location>
        <begin position="992"/>
        <end position="1015"/>
    </location>
</feature>
<feature type="transmembrane region" description="Helical" evidence="2">
    <location>
        <begin position="49"/>
        <end position="68"/>
    </location>
</feature>
<feature type="transmembrane region" description="Helical" evidence="2">
    <location>
        <begin position="784"/>
        <end position="805"/>
    </location>
</feature>
<dbReference type="EnsemblMetazoa" id="ADIR003842-RA">
    <property type="protein sequence ID" value="ADIR003842-PA"/>
    <property type="gene ID" value="ADIR003842"/>
</dbReference>
<feature type="transmembrane region" description="Helical" evidence="2">
    <location>
        <begin position="852"/>
        <end position="872"/>
    </location>
</feature>
<feature type="transmembrane region" description="Helical" evidence="2">
    <location>
        <begin position="270"/>
        <end position="290"/>
    </location>
</feature>
<evidence type="ECO:0000313" key="5">
    <source>
        <dbReference type="Proteomes" id="UP000075884"/>
    </source>
</evidence>
<accession>A0A182N868</accession>
<reference evidence="4" key="2">
    <citation type="submission" date="2020-05" db="UniProtKB">
        <authorList>
            <consortium name="EnsemblMetazoa"/>
        </authorList>
    </citation>
    <scope>IDENTIFICATION</scope>
    <source>
        <strain evidence="4">WRAIR2</strain>
    </source>
</reference>
<feature type="transmembrane region" description="Helical" evidence="2">
    <location>
        <begin position="1027"/>
        <end position="1047"/>
    </location>
</feature>
<keyword evidence="2" id="KW-0472">Membrane</keyword>